<evidence type="ECO:0000313" key="1">
    <source>
        <dbReference type="EMBL" id="KAG4306142.1"/>
    </source>
</evidence>
<proteinExistence type="predicted"/>
<keyword evidence="2" id="KW-1185">Reference proteome</keyword>
<comment type="caution">
    <text evidence="1">The sequence shown here is derived from an EMBL/GenBank/DDBJ whole genome shotgun (WGS) entry which is preliminary data.</text>
</comment>
<sequence>MFFKRKKKSENAALFKSEPLLPELNSYSDVKKCWKQSYKNYENSMKMLMFASEEEPWELSQRYFSSTYVPRDTKGYLIADPDRSNPTRSRTERPLQTIMGFEEAIYKNTLGYQNNFYTQDRYMSRRPIRNYSMSSSDAPTYSSTSNDMDDLTTDFGSSMSTDASSTSKRYNNDRFANLKSIKYYLTIICRYFQYQDNYDKPHSRTSSSSYTNVYNGDSGKNYYSNSKYRSSPVMNHLTYSLNDKYKNLCEYGQYGSVHSTIPNDLMDTKTRRSPRNEIQRFFSEKIDHKHKNR</sequence>
<protein>
    <submittedName>
        <fullName evidence="1">Uncharacterized protein</fullName>
    </submittedName>
</protein>
<dbReference type="Proteomes" id="UP000768646">
    <property type="component" value="Unassembled WGS sequence"/>
</dbReference>
<dbReference type="EMBL" id="JABTEG010000001">
    <property type="protein sequence ID" value="KAG4306142.1"/>
    <property type="molecule type" value="Genomic_DNA"/>
</dbReference>
<name>A0ACB7CG80_9ASCO</name>
<reference evidence="1 2" key="1">
    <citation type="journal article" date="2021" name="Commun. Biol.">
        <title>Genomic insights into the host specific adaptation of the Pneumocystis genus.</title>
        <authorList>
            <person name="Cisse O.H."/>
            <person name="Ma L."/>
            <person name="Dekker J.P."/>
            <person name="Khil P.P."/>
            <person name="Youn J.-H."/>
            <person name="Brenchley J.M."/>
            <person name="Blair R."/>
            <person name="Pahar B."/>
            <person name="Chabe M."/>
            <person name="Van Rompay K.K.A."/>
            <person name="Keesler R."/>
            <person name="Sukura A."/>
            <person name="Hirsch V."/>
            <person name="Kutty G."/>
            <person name="Liu Y."/>
            <person name="Peng L."/>
            <person name="Chen J."/>
            <person name="Song J."/>
            <person name="Weissenbacher-Lang C."/>
            <person name="Xu J."/>
            <person name="Upham N.S."/>
            <person name="Stajich J.E."/>
            <person name="Cuomo C.A."/>
            <person name="Cushion M.T."/>
            <person name="Kovacs J.A."/>
        </authorList>
    </citation>
    <scope>NUCLEOTIDE SEQUENCE [LARGE SCALE GENOMIC DNA]</scope>
    <source>
        <strain evidence="1 2">RABM</strain>
    </source>
</reference>
<organism evidence="1 2">
    <name type="scientific">Pneumocystis oryctolagi</name>
    <dbReference type="NCBI Taxonomy" id="42067"/>
    <lineage>
        <taxon>Eukaryota</taxon>
        <taxon>Fungi</taxon>
        <taxon>Dikarya</taxon>
        <taxon>Ascomycota</taxon>
        <taxon>Taphrinomycotina</taxon>
        <taxon>Pneumocystomycetes</taxon>
        <taxon>Pneumocystaceae</taxon>
        <taxon>Pneumocystis</taxon>
    </lineage>
</organism>
<accession>A0ACB7CG80</accession>
<gene>
    <name evidence="1" type="ORF">PORY_000130</name>
</gene>
<evidence type="ECO:0000313" key="2">
    <source>
        <dbReference type="Proteomes" id="UP000768646"/>
    </source>
</evidence>